<dbReference type="Pfam" id="PF00107">
    <property type="entry name" value="ADH_zinc_N"/>
    <property type="match status" value="1"/>
</dbReference>
<dbReference type="PANTHER" id="PTHR43161">
    <property type="entry name" value="SORBITOL DEHYDROGENASE"/>
    <property type="match status" value="1"/>
</dbReference>
<evidence type="ECO:0000256" key="4">
    <source>
        <dbReference type="ARBA" id="ARBA00022833"/>
    </source>
</evidence>
<evidence type="ECO:0000256" key="3">
    <source>
        <dbReference type="ARBA" id="ARBA00022723"/>
    </source>
</evidence>
<keyword evidence="10" id="KW-1185">Reference proteome</keyword>
<dbReference type="AlphaFoldDB" id="A0A1L9VEQ8"/>
<dbReference type="OrthoDB" id="3941538at2759"/>
<evidence type="ECO:0000256" key="5">
    <source>
        <dbReference type="ARBA" id="ARBA00023002"/>
    </source>
</evidence>
<dbReference type="InterPro" id="IPR036291">
    <property type="entry name" value="NAD(P)-bd_dom_sf"/>
</dbReference>
<dbReference type="RefSeq" id="XP_022399073.1">
    <property type="nucleotide sequence ID" value="XM_022540970.1"/>
</dbReference>
<evidence type="ECO:0008006" key="11">
    <source>
        <dbReference type="Google" id="ProtNLM"/>
    </source>
</evidence>
<dbReference type="InterPro" id="IPR011032">
    <property type="entry name" value="GroES-like_sf"/>
</dbReference>
<gene>
    <name evidence="9" type="ORF">ASPGLDRAFT_130513</name>
</gene>
<dbReference type="GO" id="GO:0008270">
    <property type="term" value="F:zinc ion binding"/>
    <property type="evidence" value="ECO:0007669"/>
    <property type="project" value="InterPro"/>
</dbReference>
<dbReference type="EMBL" id="KV878902">
    <property type="protein sequence ID" value="OJJ82375.1"/>
    <property type="molecule type" value="Genomic_DNA"/>
</dbReference>
<dbReference type="Gene3D" id="3.40.50.720">
    <property type="entry name" value="NAD(P)-binding Rossmann-like Domain"/>
    <property type="match status" value="1"/>
</dbReference>
<dbReference type="GO" id="GO:0034079">
    <property type="term" value="P:butanediol biosynthetic process"/>
    <property type="evidence" value="ECO:0007669"/>
    <property type="project" value="TreeGrafter"/>
</dbReference>
<name>A0A1L9VEQ8_ASPGL</name>
<evidence type="ECO:0000313" key="9">
    <source>
        <dbReference type="EMBL" id="OJJ82375.1"/>
    </source>
</evidence>
<organism evidence="9 10">
    <name type="scientific">Aspergillus glaucus CBS 516.65</name>
    <dbReference type="NCBI Taxonomy" id="1160497"/>
    <lineage>
        <taxon>Eukaryota</taxon>
        <taxon>Fungi</taxon>
        <taxon>Dikarya</taxon>
        <taxon>Ascomycota</taxon>
        <taxon>Pezizomycotina</taxon>
        <taxon>Eurotiomycetes</taxon>
        <taxon>Eurotiomycetidae</taxon>
        <taxon>Eurotiales</taxon>
        <taxon>Aspergillaceae</taxon>
        <taxon>Aspergillus</taxon>
        <taxon>Aspergillus subgen. Aspergillus</taxon>
    </lineage>
</organism>
<dbReference type="PROSITE" id="PS00059">
    <property type="entry name" value="ADH_ZINC"/>
    <property type="match status" value="1"/>
</dbReference>
<evidence type="ECO:0000256" key="6">
    <source>
        <dbReference type="RuleBase" id="RU361277"/>
    </source>
</evidence>
<dbReference type="InterPro" id="IPR013154">
    <property type="entry name" value="ADH-like_N"/>
</dbReference>
<accession>A0A1L9VEQ8</accession>
<evidence type="ECO:0000313" key="10">
    <source>
        <dbReference type="Proteomes" id="UP000184300"/>
    </source>
</evidence>
<dbReference type="Pfam" id="PF08240">
    <property type="entry name" value="ADH_N"/>
    <property type="match status" value="1"/>
</dbReference>
<keyword evidence="3 6" id="KW-0479">Metal-binding</keyword>
<keyword evidence="4 6" id="KW-0862">Zinc</keyword>
<comment type="similarity">
    <text evidence="2 6">Belongs to the zinc-containing alcohol dehydrogenase family.</text>
</comment>
<dbReference type="SUPFAM" id="SSF51735">
    <property type="entry name" value="NAD(P)-binding Rossmann-fold domains"/>
    <property type="match status" value="1"/>
</dbReference>
<reference evidence="10" key="1">
    <citation type="journal article" date="2017" name="Genome Biol.">
        <title>Comparative genomics reveals high biological diversity and specific adaptations in the industrially and medically important fungal genus Aspergillus.</title>
        <authorList>
            <person name="de Vries R.P."/>
            <person name="Riley R."/>
            <person name="Wiebenga A."/>
            <person name="Aguilar-Osorio G."/>
            <person name="Amillis S."/>
            <person name="Uchima C.A."/>
            <person name="Anderluh G."/>
            <person name="Asadollahi M."/>
            <person name="Askin M."/>
            <person name="Barry K."/>
            <person name="Battaglia E."/>
            <person name="Bayram O."/>
            <person name="Benocci T."/>
            <person name="Braus-Stromeyer S.A."/>
            <person name="Caldana C."/>
            <person name="Canovas D."/>
            <person name="Cerqueira G.C."/>
            <person name="Chen F."/>
            <person name="Chen W."/>
            <person name="Choi C."/>
            <person name="Clum A."/>
            <person name="Dos Santos R.A."/>
            <person name="Damasio A.R."/>
            <person name="Diallinas G."/>
            <person name="Emri T."/>
            <person name="Fekete E."/>
            <person name="Flipphi M."/>
            <person name="Freyberg S."/>
            <person name="Gallo A."/>
            <person name="Gournas C."/>
            <person name="Habgood R."/>
            <person name="Hainaut M."/>
            <person name="Harispe M.L."/>
            <person name="Henrissat B."/>
            <person name="Hilden K.S."/>
            <person name="Hope R."/>
            <person name="Hossain A."/>
            <person name="Karabika E."/>
            <person name="Karaffa L."/>
            <person name="Karanyi Z."/>
            <person name="Krasevec N."/>
            <person name="Kuo A."/>
            <person name="Kusch H."/>
            <person name="LaButti K."/>
            <person name="Lagendijk E.L."/>
            <person name="Lapidus A."/>
            <person name="Levasseur A."/>
            <person name="Lindquist E."/>
            <person name="Lipzen A."/>
            <person name="Logrieco A.F."/>
            <person name="MacCabe A."/>
            <person name="Maekelae M.R."/>
            <person name="Malavazi I."/>
            <person name="Melin P."/>
            <person name="Meyer V."/>
            <person name="Mielnichuk N."/>
            <person name="Miskei M."/>
            <person name="Molnar A.P."/>
            <person name="Mule G."/>
            <person name="Ngan C.Y."/>
            <person name="Orejas M."/>
            <person name="Orosz E."/>
            <person name="Ouedraogo J.P."/>
            <person name="Overkamp K.M."/>
            <person name="Park H.-S."/>
            <person name="Perrone G."/>
            <person name="Piumi F."/>
            <person name="Punt P.J."/>
            <person name="Ram A.F."/>
            <person name="Ramon A."/>
            <person name="Rauscher S."/>
            <person name="Record E."/>
            <person name="Riano-Pachon D.M."/>
            <person name="Robert V."/>
            <person name="Roehrig J."/>
            <person name="Ruller R."/>
            <person name="Salamov A."/>
            <person name="Salih N.S."/>
            <person name="Samson R.A."/>
            <person name="Sandor E."/>
            <person name="Sanguinetti M."/>
            <person name="Schuetze T."/>
            <person name="Sepcic K."/>
            <person name="Shelest E."/>
            <person name="Sherlock G."/>
            <person name="Sophianopoulou V."/>
            <person name="Squina F.M."/>
            <person name="Sun H."/>
            <person name="Susca A."/>
            <person name="Todd R.B."/>
            <person name="Tsang A."/>
            <person name="Unkles S.E."/>
            <person name="van de Wiele N."/>
            <person name="van Rossen-Uffink D."/>
            <person name="Oliveira J.V."/>
            <person name="Vesth T.C."/>
            <person name="Visser J."/>
            <person name="Yu J.-H."/>
            <person name="Zhou M."/>
            <person name="Andersen M.R."/>
            <person name="Archer D.B."/>
            <person name="Baker S.E."/>
            <person name="Benoit I."/>
            <person name="Brakhage A.A."/>
            <person name="Braus G.H."/>
            <person name="Fischer R."/>
            <person name="Frisvad J.C."/>
            <person name="Goldman G.H."/>
            <person name="Houbraken J."/>
            <person name="Oakley B."/>
            <person name="Pocsi I."/>
            <person name="Scazzocchio C."/>
            <person name="Seiboth B."/>
            <person name="vanKuyk P.A."/>
            <person name="Wortman J."/>
            <person name="Dyer P.S."/>
            <person name="Grigoriev I.V."/>
        </authorList>
    </citation>
    <scope>NUCLEOTIDE SEQUENCE [LARGE SCALE GENOMIC DNA]</scope>
    <source>
        <strain evidence="10">CBS 516.65</strain>
    </source>
</reference>
<keyword evidence="5" id="KW-0560">Oxidoreductase</keyword>
<evidence type="ECO:0000256" key="2">
    <source>
        <dbReference type="ARBA" id="ARBA00008072"/>
    </source>
</evidence>
<protein>
    <recommendedName>
        <fullName evidence="11">Enoyl reductase (ER) domain-containing protein</fullName>
    </recommendedName>
</protein>
<dbReference type="CDD" id="cd08233">
    <property type="entry name" value="butanediol_DH_like"/>
    <property type="match status" value="1"/>
</dbReference>
<dbReference type="Gene3D" id="3.90.180.10">
    <property type="entry name" value="Medium-chain alcohol dehydrogenases, catalytic domain"/>
    <property type="match status" value="1"/>
</dbReference>
<comment type="cofactor">
    <cofactor evidence="1 6">
        <name>Zn(2+)</name>
        <dbReference type="ChEBI" id="CHEBI:29105"/>
    </cofactor>
</comment>
<evidence type="ECO:0000256" key="1">
    <source>
        <dbReference type="ARBA" id="ARBA00001947"/>
    </source>
</evidence>
<dbReference type="PANTHER" id="PTHR43161:SF23">
    <property type="entry name" value="(R,R)-BUTANEDIOL DEHYDROGENASE-RELATED"/>
    <property type="match status" value="1"/>
</dbReference>
<sequence length="347" mass="36529">MQALRFHNQRDIRLDNVPRPECRPHEVRVKVAYCGICGSDIHEYLGGPIFAPKPGHRHPQTGTSLPVVMGHEMSGTIAELGIEVKNLSVGQKVTVIPLVADSQYGTSPCASCLAGHPNTSKQATFYGFSAPGGGFANEITVNQANIVPIPDNVSLEIAALSEPLAVAWHMVRTSGFVAGQNVLVLGAGPIGLALLMLLKAKGAGKVIVSEILPLRIHYAEQLGADKVVSPLAEDPAAPNPVLAAVSELTVEGVGIAYEASGLQVTLDTAIAAVMPGGVVFNVAVCEKPLQVNINDFVIMEKRMAGGISYTLEDFHDAAFTGRMLPDSISIGCKGCPENEEAWLSVAI</sequence>
<feature type="domain" description="Alcohol dehydrogenase-like N-terminal" evidence="8">
    <location>
        <begin position="24"/>
        <end position="151"/>
    </location>
</feature>
<dbReference type="STRING" id="1160497.A0A1L9VEQ8"/>
<dbReference type="GeneID" id="34457231"/>
<evidence type="ECO:0000259" key="7">
    <source>
        <dbReference type="Pfam" id="PF00107"/>
    </source>
</evidence>
<evidence type="ECO:0000259" key="8">
    <source>
        <dbReference type="Pfam" id="PF08240"/>
    </source>
</evidence>
<dbReference type="GO" id="GO:0000721">
    <property type="term" value="F:(R,R)-butanediol dehydrogenase activity"/>
    <property type="evidence" value="ECO:0007669"/>
    <property type="project" value="TreeGrafter"/>
</dbReference>
<dbReference type="InterPro" id="IPR013149">
    <property type="entry name" value="ADH-like_C"/>
</dbReference>
<feature type="domain" description="Alcohol dehydrogenase-like C-terminal" evidence="7">
    <location>
        <begin position="189"/>
        <end position="317"/>
    </location>
</feature>
<dbReference type="InterPro" id="IPR002328">
    <property type="entry name" value="ADH_Zn_CS"/>
</dbReference>
<dbReference type="VEuPathDB" id="FungiDB:ASPGLDRAFT_130513"/>
<dbReference type="Proteomes" id="UP000184300">
    <property type="component" value="Unassembled WGS sequence"/>
</dbReference>
<proteinExistence type="inferred from homology"/>
<dbReference type="SUPFAM" id="SSF50129">
    <property type="entry name" value="GroES-like"/>
    <property type="match status" value="1"/>
</dbReference>
<dbReference type="GO" id="GO:0005737">
    <property type="term" value="C:cytoplasm"/>
    <property type="evidence" value="ECO:0007669"/>
    <property type="project" value="TreeGrafter"/>
</dbReference>